<reference evidence="2" key="1">
    <citation type="submission" date="2014-11" db="EMBL/GenBank/DDBJ databases">
        <authorList>
            <person name="Amaro Gonzalez C."/>
        </authorList>
    </citation>
    <scope>NUCLEOTIDE SEQUENCE</scope>
</reference>
<keyword evidence="1" id="KW-1133">Transmembrane helix</keyword>
<dbReference type="AlphaFoldDB" id="A0A0E9XZJ8"/>
<keyword evidence="1" id="KW-0472">Membrane</keyword>
<feature type="transmembrane region" description="Helical" evidence="1">
    <location>
        <begin position="26"/>
        <end position="46"/>
    </location>
</feature>
<evidence type="ECO:0000256" key="1">
    <source>
        <dbReference type="SAM" id="Phobius"/>
    </source>
</evidence>
<protein>
    <submittedName>
        <fullName evidence="2">Uncharacterized protein</fullName>
    </submittedName>
</protein>
<organism evidence="2">
    <name type="scientific">Anguilla anguilla</name>
    <name type="common">European freshwater eel</name>
    <name type="synonym">Muraena anguilla</name>
    <dbReference type="NCBI Taxonomy" id="7936"/>
    <lineage>
        <taxon>Eukaryota</taxon>
        <taxon>Metazoa</taxon>
        <taxon>Chordata</taxon>
        <taxon>Craniata</taxon>
        <taxon>Vertebrata</taxon>
        <taxon>Euteleostomi</taxon>
        <taxon>Actinopterygii</taxon>
        <taxon>Neopterygii</taxon>
        <taxon>Teleostei</taxon>
        <taxon>Anguilliformes</taxon>
        <taxon>Anguillidae</taxon>
        <taxon>Anguilla</taxon>
    </lineage>
</organism>
<dbReference type="EMBL" id="GBXM01000741">
    <property type="protein sequence ID" value="JAI07837.1"/>
    <property type="molecule type" value="Transcribed_RNA"/>
</dbReference>
<reference evidence="2" key="2">
    <citation type="journal article" date="2015" name="Fish Shellfish Immunol.">
        <title>Early steps in the European eel (Anguilla anguilla)-Vibrio vulnificus interaction in the gills: Role of the RtxA13 toxin.</title>
        <authorList>
            <person name="Callol A."/>
            <person name="Pajuelo D."/>
            <person name="Ebbesson L."/>
            <person name="Teles M."/>
            <person name="MacKenzie S."/>
            <person name="Amaro C."/>
        </authorList>
    </citation>
    <scope>NUCLEOTIDE SEQUENCE</scope>
</reference>
<accession>A0A0E9XZJ8</accession>
<proteinExistence type="predicted"/>
<keyword evidence="1" id="KW-0812">Transmembrane</keyword>
<name>A0A0E9XZJ8_ANGAN</name>
<evidence type="ECO:0000313" key="2">
    <source>
        <dbReference type="EMBL" id="JAI07837.1"/>
    </source>
</evidence>
<sequence>MFLVILPCERQLNMAGLTVKHSTNKLTTRLLFLLGIYGIYILHCYVN</sequence>